<dbReference type="NCBIfam" id="NF004046">
    <property type="entry name" value="PRK05563.1"/>
    <property type="match status" value="1"/>
</dbReference>
<dbReference type="CDD" id="cd00009">
    <property type="entry name" value="AAA"/>
    <property type="match status" value="1"/>
</dbReference>
<evidence type="ECO:0000259" key="12">
    <source>
        <dbReference type="SMART" id="SM00382"/>
    </source>
</evidence>
<proteinExistence type="inferred from homology"/>
<evidence type="ECO:0000313" key="13">
    <source>
        <dbReference type="EMBL" id="OGY99951.1"/>
    </source>
</evidence>
<evidence type="ECO:0000256" key="2">
    <source>
        <dbReference type="ARBA" id="ARBA00022679"/>
    </source>
</evidence>
<dbReference type="Proteomes" id="UP000176287">
    <property type="component" value="Unassembled WGS sequence"/>
</dbReference>
<dbReference type="FunFam" id="3.40.50.300:FF:000014">
    <property type="entry name" value="DNA polymerase III subunit gamma/tau"/>
    <property type="match status" value="1"/>
</dbReference>
<dbReference type="InterPro" id="IPR008921">
    <property type="entry name" value="DNA_pol3_clamp-load_cplx_C"/>
</dbReference>
<keyword evidence="6 11" id="KW-0547">Nucleotide-binding</keyword>
<keyword evidence="5" id="KW-0479">Metal-binding</keyword>
<dbReference type="InterPro" id="IPR003593">
    <property type="entry name" value="AAA+_ATPase"/>
</dbReference>
<dbReference type="GO" id="GO:0003677">
    <property type="term" value="F:DNA binding"/>
    <property type="evidence" value="ECO:0007669"/>
    <property type="project" value="InterPro"/>
</dbReference>
<dbReference type="PANTHER" id="PTHR11669:SF0">
    <property type="entry name" value="PROTEIN STICHEL-LIKE 2"/>
    <property type="match status" value="1"/>
</dbReference>
<dbReference type="GO" id="GO:0003887">
    <property type="term" value="F:DNA-directed DNA polymerase activity"/>
    <property type="evidence" value="ECO:0007669"/>
    <property type="project" value="UniProtKB-KW"/>
</dbReference>
<comment type="similarity">
    <text evidence="1 11">Belongs to the DnaX/STICHEL family.</text>
</comment>
<dbReference type="FunFam" id="1.10.8.60:FF:000013">
    <property type="entry name" value="DNA polymerase III subunit gamma/tau"/>
    <property type="match status" value="1"/>
</dbReference>
<dbReference type="InterPro" id="IPR045085">
    <property type="entry name" value="HLD_clamp_pol_III_gamma_tau"/>
</dbReference>
<gene>
    <name evidence="11" type="primary">dnaX</name>
    <name evidence="13" type="ORF">A3B13_02070</name>
</gene>
<dbReference type="AlphaFoldDB" id="A0A1G2CFF8"/>
<evidence type="ECO:0000256" key="9">
    <source>
        <dbReference type="ARBA" id="ARBA00022932"/>
    </source>
</evidence>
<keyword evidence="9 11" id="KW-0239">DNA-directed DNA polymerase</keyword>
<feature type="domain" description="AAA+ ATPase" evidence="12">
    <location>
        <begin position="36"/>
        <end position="186"/>
    </location>
</feature>
<dbReference type="GO" id="GO:0046872">
    <property type="term" value="F:metal ion binding"/>
    <property type="evidence" value="ECO:0007669"/>
    <property type="project" value="UniProtKB-KW"/>
</dbReference>
<keyword evidence="7" id="KW-0862">Zinc</keyword>
<evidence type="ECO:0000256" key="7">
    <source>
        <dbReference type="ARBA" id="ARBA00022833"/>
    </source>
</evidence>
<comment type="caution">
    <text evidence="13">The sequence shown here is derived from an EMBL/GenBank/DDBJ whole genome shotgun (WGS) entry which is preliminary data.</text>
</comment>
<dbReference type="Gene3D" id="3.40.50.300">
    <property type="entry name" value="P-loop containing nucleotide triphosphate hydrolases"/>
    <property type="match status" value="1"/>
</dbReference>
<comment type="catalytic activity">
    <reaction evidence="10 11">
        <text>DNA(n) + a 2'-deoxyribonucleoside 5'-triphosphate = DNA(n+1) + diphosphate</text>
        <dbReference type="Rhea" id="RHEA:22508"/>
        <dbReference type="Rhea" id="RHEA-COMP:17339"/>
        <dbReference type="Rhea" id="RHEA-COMP:17340"/>
        <dbReference type="ChEBI" id="CHEBI:33019"/>
        <dbReference type="ChEBI" id="CHEBI:61560"/>
        <dbReference type="ChEBI" id="CHEBI:173112"/>
        <dbReference type="EC" id="2.7.7.7"/>
    </reaction>
</comment>
<dbReference type="PANTHER" id="PTHR11669">
    <property type="entry name" value="REPLICATION FACTOR C / DNA POLYMERASE III GAMMA-TAU SUBUNIT"/>
    <property type="match status" value="1"/>
</dbReference>
<dbReference type="EC" id="2.7.7.7" evidence="11"/>
<dbReference type="Pfam" id="PF13177">
    <property type="entry name" value="DNA_pol3_delta2"/>
    <property type="match status" value="1"/>
</dbReference>
<dbReference type="Pfam" id="PF12169">
    <property type="entry name" value="DNA_pol3_gamma3"/>
    <property type="match status" value="1"/>
</dbReference>
<comment type="function">
    <text evidence="11">DNA polymerase III is a complex, multichain enzyme responsible for most of the replicative synthesis in bacteria. This DNA polymerase also exhibits 3' to 5' exonuclease activity.</text>
</comment>
<evidence type="ECO:0000256" key="5">
    <source>
        <dbReference type="ARBA" id="ARBA00022723"/>
    </source>
</evidence>
<dbReference type="EMBL" id="MHKZ01000032">
    <property type="protein sequence ID" value="OGY99951.1"/>
    <property type="molecule type" value="Genomic_DNA"/>
</dbReference>
<sequence>MALALYRKYRPKLLSDLIGQEMNVDLLKNAARQNRLGHAYLFYGSRGTGKTTTARLIAKLLNCERRHTDPKFAQLGEPCNECNSCKEIDSNSSFDVIEIDAASNRGIDEIRNIKDSIKSAPVGGRYKVYIIDEVHMLTGAAFNALLKTLEEPPTHAVLVLATTEYEKLPATITSRVQRFLFKKQPKTKIMEKLAAIAKAEKIDIEPAALELVAAAGEGSFRDAESLLDQIASLASPTSEGGFGSINLEIAERLTGRVGLKKVEEFASLIIKNDLKGALDYLATINEEGHNLVQLVKDLIHYLRKVLSLKLNPGLESIFQSELTSDEIVKLKKLAMEADVQKTIKLIKSFIRAYSEMRYSPFAIVPLEVCIAENLS</sequence>
<dbReference type="InterPro" id="IPR022754">
    <property type="entry name" value="DNA_pol_III_gamma-3"/>
</dbReference>
<name>A0A1G2CFF8_9BACT</name>
<evidence type="ECO:0000256" key="10">
    <source>
        <dbReference type="ARBA" id="ARBA00049244"/>
    </source>
</evidence>
<dbReference type="CDD" id="cd18137">
    <property type="entry name" value="HLD_clamp_pol_III_gamma_tau"/>
    <property type="match status" value="1"/>
</dbReference>
<dbReference type="InterPro" id="IPR050238">
    <property type="entry name" value="DNA_Rep/Repair_Clamp_Loader"/>
</dbReference>
<dbReference type="STRING" id="1798649.A3B13_02070"/>
<evidence type="ECO:0000256" key="3">
    <source>
        <dbReference type="ARBA" id="ARBA00022695"/>
    </source>
</evidence>
<evidence type="ECO:0000256" key="4">
    <source>
        <dbReference type="ARBA" id="ARBA00022705"/>
    </source>
</evidence>
<evidence type="ECO:0000256" key="1">
    <source>
        <dbReference type="ARBA" id="ARBA00006360"/>
    </source>
</evidence>
<dbReference type="InterPro" id="IPR027417">
    <property type="entry name" value="P-loop_NTPase"/>
</dbReference>
<dbReference type="GO" id="GO:0006261">
    <property type="term" value="P:DNA-templated DNA replication"/>
    <property type="evidence" value="ECO:0007669"/>
    <property type="project" value="TreeGrafter"/>
</dbReference>
<dbReference type="SMART" id="SM00382">
    <property type="entry name" value="AAA"/>
    <property type="match status" value="1"/>
</dbReference>
<dbReference type="Pfam" id="PF22608">
    <property type="entry name" value="DNAX_ATPase_lid"/>
    <property type="match status" value="1"/>
</dbReference>
<evidence type="ECO:0000256" key="8">
    <source>
        <dbReference type="ARBA" id="ARBA00022840"/>
    </source>
</evidence>
<protein>
    <recommendedName>
        <fullName evidence="11">DNA polymerase III subunit gamma/tau</fullName>
        <ecNumber evidence="11">2.7.7.7</ecNumber>
    </recommendedName>
</protein>
<dbReference type="GO" id="GO:0009360">
    <property type="term" value="C:DNA polymerase III complex"/>
    <property type="evidence" value="ECO:0007669"/>
    <property type="project" value="InterPro"/>
</dbReference>
<dbReference type="SUPFAM" id="SSF52540">
    <property type="entry name" value="P-loop containing nucleoside triphosphate hydrolases"/>
    <property type="match status" value="1"/>
</dbReference>
<organism evidence="13 14">
    <name type="scientific">Candidatus Liptonbacteria bacterium RIFCSPLOWO2_01_FULL_45_15</name>
    <dbReference type="NCBI Taxonomy" id="1798649"/>
    <lineage>
        <taxon>Bacteria</taxon>
        <taxon>Candidatus Liptoniibacteriota</taxon>
    </lineage>
</organism>
<dbReference type="SUPFAM" id="SSF48019">
    <property type="entry name" value="post-AAA+ oligomerization domain-like"/>
    <property type="match status" value="1"/>
</dbReference>
<dbReference type="InterPro" id="IPR012763">
    <property type="entry name" value="DNA_pol_III_sug/sutau_N"/>
</dbReference>
<comment type="subunit">
    <text evidence="11">DNA polymerase III contains a core (composed of alpha, epsilon and theta chains) that associates with a tau subunit. This core dimerizes to form the POLIII' complex. PolIII' associates with the gamma complex (composed of gamma, delta, delta', psi and chi chains) and with the beta chain to form the complete DNA polymerase III complex.</text>
</comment>
<dbReference type="Gene3D" id="1.20.272.10">
    <property type="match status" value="1"/>
</dbReference>
<keyword evidence="4 11" id="KW-0235">DNA replication</keyword>
<keyword evidence="2 11" id="KW-0808">Transferase</keyword>
<keyword evidence="8 11" id="KW-0067">ATP-binding</keyword>
<evidence type="ECO:0000313" key="14">
    <source>
        <dbReference type="Proteomes" id="UP000176287"/>
    </source>
</evidence>
<reference evidence="13 14" key="1">
    <citation type="journal article" date="2016" name="Nat. Commun.">
        <title>Thousands of microbial genomes shed light on interconnected biogeochemical processes in an aquifer system.</title>
        <authorList>
            <person name="Anantharaman K."/>
            <person name="Brown C.T."/>
            <person name="Hug L.A."/>
            <person name="Sharon I."/>
            <person name="Castelle C.J."/>
            <person name="Probst A.J."/>
            <person name="Thomas B.C."/>
            <person name="Singh A."/>
            <person name="Wilkins M.J."/>
            <person name="Karaoz U."/>
            <person name="Brodie E.L."/>
            <person name="Williams K.H."/>
            <person name="Hubbard S.S."/>
            <person name="Banfield J.F."/>
        </authorList>
    </citation>
    <scope>NUCLEOTIDE SEQUENCE [LARGE SCALE GENOMIC DNA]</scope>
</reference>
<dbReference type="NCBIfam" id="TIGR02397">
    <property type="entry name" value="dnaX_nterm"/>
    <property type="match status" value="1"/>
</dbReference>
<dbReference type="GO" id="GO:0005524">
    <property type="term" value="F:ATP binding"/>
    <property type="evidence" value="ECO:0007669"/>
    <property type="project" value="UniProtKB-KW"/>
</dbReference>
<dbReference type="Gene3D" id="1.10.8.60">
    <property type="match status" value="1"/>
</dbReference>
<evidence type="ECO:0000256" key="11">
    <source>
        <dbReference type="RuleBase" id="RU364063"/>
    </source>
</evidence>
<evidence type="ECO:0000256" key="6">
    <source>
        <dbReference type="ARBA" id="ARBA00022741"/>
    </source>
</evidence>
<keyword evidence="3 11" id="KW-0548">Nucleotidyltransferase</keyword>
<accession>A0A1G2CFF8</accession>